<dbReference type="AlphaFoldDB" id="A0A2N5UFY9"/>
<reference evidence="2 3" key="1">
    <citation type="submission" date="2017-11" db="EMBL/GenBank/DDBJ databases">
        <title>De novo assembly and phasing of dikaryotic genomes from two isolates of Puccinia coronata f. sp. avenae, the causal agent of oat crown rust.</title>
        <authorList>
            <person name="Miller M.E."/>
            <person name="Zhang Y."/>
            <person name="Omidvar V."/>
            <person name="Sperschneider J."/>
            <person name="Schwessinger B."/>
            <person name="Raley C."/>
            <person name="Palmer J.M."/>
            <person name="Garnica D."/>
            <person name="Upadhyaya N."/>
            <person name="Rathjen J."/>
            <person name="Taylor J.M."/>
            <person name="Park R.F."/>
            <person name="Dodds P.N."/>
            <person name="Hirsch C.D."/>
            <person name="Kianian S.F."/>
            <person name="Figueroa M."/>
        </authorList>
    </citation>
    <scope>NUCLEOTIDE SEQUENCE [LARGE SCALE GENOMIC DNA]</scope>
    <source>
        <strain evidence="2">12SD80</strain>
    </source>
</reference>
<dbReference type="EMBL" id="PGCI01000156">
    <property type="protein sequence ID" value="PLW36648.1"/>
    <property type="molecule type" value="Genomic_DNA"/>
</dbReference>
<proteinExistence type="predicted"/>
<feature type="signal peptide" evidence="1">
    <location>
        <begin position="1"/>
        <end position="17"/>
    </location>
</feature>
<dbReference type="Proteomes" id="UP000235392">
    <property type="component" value="Unassembled WGS sequence"/>
</dbReference>
<evidence type="ECO:0000313" key="2">
    <source>
        <dbReference type="EMBL" id="PLW36648.1"/>
    </source>
</evidence>
<sequence length="141" mass="15297">MKVTGFTIIIVLFNVLAHHLASITEHTTTRINEVDWTDKMPSLPGNKCSISSGPFQAQKGYHKAVGTDRNPIYLSNGEKDHPIRVLARPALHAFPGVTAFGYSSCAASSSPQSNPSAGTSSSARFSRGYGVWLLELRRILL</sequence>
<protein>
    <submittedName>
        <fullName evidence="2">Uncharacterized protein</fullName>
    </submittedName>
</protein>
<keyword evidence="1" id="KW-0732">Signal</keyword>
<feature type="chain" id="PRO_5014944124" evidence="1">
    <location>
        <begin position="18"/>
        <end position="141"/>
    </location>
</feature>
<evidence type="ECO:0000313" key="3">
    <source>
        <dbReference type="Proteomes" id="UP000235392"/>
    </source>
</evidence>
<comment type="caution">
    <text evidence="2">The sequence shown here is derived from an EMBL/GenBank/DDBJ whole genome shotgun (WGS) entry which is preliminary data.</text>
</comment>
<organism evidence="2 3">
    <name type="scientific">Puccinia coronata f. sp. avenae</name>
    <dbReference type="NCBI Taxonomy" id="200324"/>
    <lineage>
        <taxon>Eukaryota</taxon>
        <taxon>Fungi</taxon>
        <taxon>Dikarya</taxon>
        <taxon>Basidiomycota</taxon>
        <taxon>Pucciniomycotina</taxon>
        <taxon>Pucciniomycetes</taxon>
        <taxon>Pucciniales</taxon>
        <taxon>Pucciniaceae</taxon>
        <taxon>Puccinia</taxon>
    </lineage>
</organism>
<name>A0A2N5UFY9_9BASI</name>
<accession>A0A2N5UFY9</accession>
<evidence type="ECO:0000256" key="1">
    <source>
        <dbReference type="SAM" id="SignalP"/>
    </source>
</evidence>
<gene>
    <name evidence="2" type="ORF">PCASD_14125</name>
</gene>